<dbReference type="OrthoDB" id="45365at2759"/>
<dbReference type="InterPro" id="IPR006652">
    <property type="entry name" value="Kelch_1"/>
</dbReference>
<dbReference type="Pfam" id="PF01344">
    <property type="entry name" value="Kelch_1"/>
    <property type="match status" value="1"/>
</dbReference>
<dbReference type="Gene3D" id="2.120.10.80">
    <property type="entry name" value="Kelch-type beta propeller"/>
    <property type="match status" value="1"/>
</dbReference>
<protein>
    <recommendedName>
        <fullName evidence="4">Galactose oxidase</fullName>
    </recommendedName>
</protein>
<accession>A0A137NPE1</accession>
<name>A0A137NPE1_CONC2</name>
<sequence>MWTGQFLNNSDIKFDGGFIKKPDFENFPKGGFSQDIVVINDKPVMYIIGGFIYSQEKKYNIITSSVFRYDFSSNSWSDLSESSNSILPPIADHQTVVVDNFILVTNGLSPNLTTTKYPQTAPYNSSTSIFNYYDKAFKFDILSQKWSSITIKTNTDSSIYRRGHIMSHMHGASLNLYKGSLVAYTLLFNLKTNIHDPHLGILNYYNWEWSWYRVNTDTGIDNNLQLAFHQSIIIKDQLLLIHGFTNQNTWKKLYVINLPERKLSPVLSFSESSGTGTSLPVYLIATIVLVVIVVLLSIGIAYFQFVYKKRTKQQKDNKPMTEVWAAEVVDLNTHKSMKDNNKLVNNTLTSDSIIKTNLSQIEIIENDASDISGLECFQYNSDFIDMEDTDQIKSPLENDNHYKF</sequence>
<evidence type="ECO:0000256" key="1">
    <source>
        <dbReference type="SAM" id="Phobius"/>
    </source>
</evidence>
<feature type="transmembrane region" description="Helical" evidence="1">
    <location>
        <begin position="281"/>
        <end position="305"/>
    </location>
</feature>
<evidence type="ECO:0000313" key="2">
    <source>
        <dbReference type="EMBL" id="KXN64601.1"/>
    </source>
</evidence>
<gene>
    <name evidence="2" type="ORF">CONCODRAFT_14234</name>
</gene>
<keyword evidence="3" id="KW-1185">Reference proteome</keyword>
<evidence type="ECO:0000313" key="3">
    <source>
        <dbReference type="Proteomes" id="UP000070444"/>
    </source>
</evidence>
<dbReference type="EMBL" id="KQ965376">
    <property type="protein sequence ID" value="KXN64601.1"/>
    <property type="molecule type" value="Genomic_DNA"/>
</dbReference>
<dbReference type="InterPro" id="IPR015915">
    <property type="entry name" value="Kelch-typ_b-propeller"/>
</dbReference>
<proteinExistence type="predicted"/>
<dbReference type="SUPFAM" id="SSF117281">
    <property type="entry name" value="Kelch motif"/>
    <property type="match status" value="1"/>
</dbReference>
<dbReference type="Proteomes" id="UP000070444">
    <property type="component" value="Unassembled WGS sequence"/>
</dbReference>
<organism evidence="2 3">
    <name type="scientific">Conidiobolus coronatus (strain ATCC 28846 / CBS 209.66 / NRRL 28638)</name>
    <name type="common">Delacroixia coronata</name>
    <dbReference type="NCBI Taxonomy" id="796925"/>
    <lineage>
        <taxon>Eukaryota</taxon>
        <taxon>Fungi</taxon>
        <taxon>Fungi incertae sedis</taxon>
        <taxon>Zoopagomycota</taxon>
        <taxon>Entomophthoromycotina</taxon>
        <taxon>Entomophthoromycetes</taxon>
        <taxon>Entomophthorales</taxon>
        <taxon>Ancylistaceae</taxon>
        <taxon>Conidiobolus</taxon>
    </lineage>
</organism>
<reference evidence="2 3" key="1">
    <citation type="journal article" date="2015" name="Genome Biol. Evol.">
        <title>Phylogenomic analyses indicate that early fungi evolved digesting cell walls of algal ancestors of land plants.</title>
        <authorList>
            <person name="Chang Y."/>
            <person name="Wang S."/>
            <person name="Sekimoto S."/>
            <person name="Aerts A.L."/>
            <person name="Choi C."/>
            <person name="Clum A."/>
            <person name="LaButti K.M."/>
            <person name="Lindquist E.A."/>
            <person name="Yee Ngan C."/>
            <person name="Ohm R.A."/>
            <person name="Salamov A.A."/>
            <person name="Grigoriev I.V."/>
            <person name="Spatafora J.W."/>
            <person name="Berbee M.L."/>
        </authorList>
    </citation>
    <scope>NUCLEOTIDE SEQUENCE [LARGE SCALE GENOMIC DNA]</scope>
    <source>
        <strain evidence="2 3">NRRL 28638</strain>
    </source>
</reference>
<evidence type="ECO:0008006" key="4">
    <source>
        <dbReference type="Google" id="ProtNLM"/>
    </source>
</evidence>
<dbReference type="AlphaFoldDB" id="A0A137NPE1"/>
<keyword evidence="1" id="KW-0472">Membrane</keyword>
<keyword evidence="1" id="KW-0812">Transmembrane</keyword>
<keyword evidence="1" id="KW-1133">Transmembrane helix</keyword>